<reference evidence="13 14" key="1">
    <citation type="journal article" date="2018" name="Genome Biol. Evol.">
        <title>Multiple Roots of Fruiting Body Formation in Amoebozoa.</title>
        <authorList>
            <person name="Hillmann F."/>
            <person name="Forbes G."/>
            <person name="Novohradska S."/>
            <person name="Ferling I."/>
            <person name="Riege K."/>
            <person name="Groth M."/>
            <person name="Westermann M."/>
            <person name="Marz M."/>
            <person name="Spaller T."/>
            <person name="Winckler T."/>
            <person name="Schaap P."/>
            <person name="Glockner G."/>
        </authorList>
    </citation>
    <scope>NUCLEOTIDE SEQUENCE [LARGE SCALE GENOMIC DNA]</scope>
    <source>
        <strain evidence="13 14">Jena</strain>
    </source>
</reference>
<dbReference type="GO" id="GO:0035556">
    <property type="term" value="P:intracellular signal transduction"/>
    <property type="evidence" value="ECO:0007669"/>
    <property type="project" value="TreeGrafter"/>
</dbReference>
<feature type="compositionally biased region" description="Polar residues" evidence="10">
    <location>
        <begin position="274"/>
        <end position="285"/>
    </location>
</feature>
<evidence type="ECO:0000256" key="4">
    <source>
        <dbReference type="ARBA" id="ARBA00022679"/>
    </source>
</evidence>
<keyword evidence="6" id="KW-0418">Kinase</keyword>
<evidence type="ECO:0000256" key="7">
    <source>
        <dbReference type="ARBA" id="ARBA00022840"/>
    </source>
</evidence>
<keyword evidence="14" id="KW-1185">Reference proteome</keyword>
<evidence type="ECO:0000256" key="10">
    <source>
        <dbReference type="SAM" id="MobiDB-lite"/>
    </source>
</evidence>
<dbReference type="InterPro" id="IPR050236">
    <property type="entry name" value="Ser_Thr_kinase_AGC"/>
</dbReference>
<dbReference type="InterPro" id="IPR008271">
    <property type="entry name" value="Ser/Thr_kinase_AS"/>
</dbReference>
<dbReference type="GO" id="GO:0004674">
    <property type="term" value="F:protein serine/threonine kinase activity"/>
    <property type="evidence" value="ECO:0007669"/>
    <property type="project" value="UniProtKB-KW"/>
</dbReference>
<dbReference type="GO" id="GO:0005524">
    <property type="term" value="F:ATP binding"/>
    <property type="evidence" value="ECO:0007669"/>
    <property type="project" value="UniProtKB-KW"/>
</dbReference>
<evidence type="ECO:0000256" key="9">
    <source>
        <dbReference type="ARBA" id="ARBA00048679"/>
    </source>
</evidence>
<feature type="domain" description="AGC-kinase C-terminal" evidence="12">
    <location>
        <begin position="711"/>
        <end position="786"/>
    </location>
</feature>
<dbReference type="GO" id="GO:0007010">
    <property type="term" value="P:cytoskeleton organization"/>
    <property type="evidence" value="ECO:0007669"/>
    <property type="project" value="UniProtKB-ARBA"/>
</dbReference>
<gene>
    <name evidence="13" type="ORF">PROFUN_09026</name>
</gene>
<dbReference type="PROSITE" id="PS50011">
    <property type="entry name" value="PROTEIN_KINASE_DOM"/>
    <property type="match status" value="1"/>
</dbReference>
<feature type="compositionally biased region" description="Polar residues" evidence="10">
    <location>
        <begin position="244"/>
        <end position="253"/>
    </location>
</feature>
<feature type="region of interest" description="Disordered" evidence="10">
    <location>
        <begin position="192"/>
        <end position="309"/>
    </location>
</feature>
<name>A0A2P6MV07_9EUKA</name>
<feature type="region of interest" description="Disordered" evidence="10">
    <location>
        <begin position="112"/>
        <end position="176"/>
    </location>
</feature>
<dbReference type="Pfam" id="PF00069">
    <property type="entry name" value="Pkinase"/>
    <property type="match status" value="2"/>
</dbReference>
<dbReference type="OrthoDB" id="18472at2759"/>
<proteinExistence type="predicted"/>
<dbReference type="InterPro" id="IPR011009">
    <property type="entry name" value="Kinase-like_dom_sf"/>
</dbReference>
<feature type="region of interest" description="Disordered" evidence="10">
    <location>
        <begin position="363"/>
        <end position="386"/>
    </location>
</feature>
<keyword evidence="4" id="KW-0808">Transferase</keyword>
<evidence type="ECO:0000256" key="8">
    <source>
        <dbReference type="ARBA" id="ARBA00047899"/>
    </source>
</evidence>
<dbReference type="AlphaFoldDB" id="A0A2P6MV07"/>
<feature type="compositionally biased region" description="Basic and acidic residues" evidence="10">
    <location>
        <begin position="129"/>
        <end position="154"/>
    </location>
</feature>
<keyword evidence="5" id="KW-0547">Nucleotide-binding</keyword>
<dbReference type="InParanoid" id="A0A2P6MV07"/>
<evidence type="ECO:0000313" key="13">
    <source>
        <dbReference type="EMBL" id="PRP75540.1"/>
    </source>
</evidence>
<protein>
    <recommendedName>
        <fullName evidence="1">non-specific serine/threonine protein kinase</fullName>
        <ecNumber evidence="1">2.7.11.1</ecNumber>
    </recommendedName>
</protein>
<dbReference type="EMBL" id="MDYQ01000378">
    <property type="protein sequence ID" value="PRP75540.1"/>
    <property type="molecule type" value="Genomic_DNA"/>
</dbReference>
<evidence type="ECO:0000256" key="3">
    <source>
        <dbReference type="ARBA" id="ARBA00022553"/>
    </source>
</evidence>
<dbReference type="PANTHER" id="PTHR24356:SF417">
    <property type="entry name" value="CELL CYCLE PROTEIN KINASE DBF2-RELATED"/>
    <property type="match status" value="1"/>
</dbReference>
<evidence type="ECO:0000256" key="6">
    <source>
        <dbReference type="ARBA" id="ARBA00022777"/>
    </source>
</evidence>
<organism evidence="13 14">
    <name type="scientific">Planoprotostelium fungivorum</name>
    <dbReference type="NCBI Taxonomy" id="1890364"/>
    <lineage>
        <taxon>Eukaryota</taxon>
        <taxon>Amoebozoa</taxon>
        <taxon>Evosea</taxon>
        <taxon>Variosea</taxon>
        <taxon>Cavosteliida</taxon>
        <taxon>Cavosteliaceae</taxon>
        <taxon>Planoprotostelium</taxon>
    </lineage>
</organism>
<feature type="region of interest" description="Disordered" evidence="10">
    <location>
        <begin position="1"/>
        <end position="55"/>
    </location>
</feature>
<feature type="compositionally biased region" description="Basic and acidic residues" evidence="10">
    <location>
        <begin position="208"/>
        <end position="240"/>
    </location>
</feature>
<feature type="domain" description="Protein kinase" evidence="11">
    <location>
        <begin position="399"/>
        <end position="710"/>
    </location>
</feature>
<dbReference type="SMART" id="SM00220">
    <property type="entry name" value="S_TKc"/>
    <property type="match status" value="1"/>
</dbReference>
<dbReference type="SMART" id="SM00133">
    <property type="entry name" value="S_TK_X"/>
    <property type="match status" value="1"/>
</dbReference>
<evidence type="ECO:0000313" key="14">
    <source>
        <dbReference type="Proteomes" id="UP000241769"/>
    </source>
</evidence>
<keyword evidence="7" id="KW-0067">ATP-binding</keyword>
<comment type="caution">
    <text evidence="13">The sequence shown here is derived from an EMBL/GenBank/DDBJ whole genome shotgun (WGS) entry which is preliminary data.</text>
</comment>
<dbReference type="FunFam" id="1.10.510.10:FF:000024">
    <property type="entry name" value="Probable serine/threonine-protein kinase cot-1"/>
    <property type="match status" value="1"/>
</dbReference>
<accession>A0A2P6MV07</accession>
<dbReference type="PANTHER" id="PTHR24356">
    <property type="entry name" value="SERINE/THREONINE-PROTEIN KINASE"/>
    <property type="match status" value="1"/>
</dbReference>
<evidence type="ECO:0000259" key="12">
    <source>
        <dbReference type="PROSITE" id="PS51285"/>
    </source>
</evidence>
<dbReference type="GO" id="GO:0005815">
    <property type="term" value="C:microtubule organizing center"/>
    <property type="evidence" value="ECO:0007669"/>
    <property type="project" value="UniProtKB-ARBA"/>
</dbReference>
<dbReference type="STRING" id="1890364.A0A2P6MV07"/>
<keyword evidence="2" id="KW-0723">Serine/threonine-protein kinase</keyword>
<comment type="catalytic activity">
    <reaction evidence="9">
        <text>L-seryl-[protein] + ATP = O-phospho-L-seryl-[protein] + ADP + H(+)</text>
        <dbReference type="Rhea" id="RHEA:17989"/>
        <dbReference type="Rhea" id="RHEA-COMP:9863"/>
        <dbReference type="Rhea" id="RHEA-COMP:11604"/>
        <dbReference type="ChEBI" id="CHEBI:15378"/>
        <dbReference type="ChEBI" id="CHEBI:29999"/>
        <dbReference type="ChEBI" id="CHEBI:30616"/>
        <dbReference type="ChEBI" id="CHEBI:83421"/>
        <dbReference type="ChEBI" id="CHEBI:456216"/>
        <dbReference type="EC" id="2.7.11.1"/>
    </reaction>
</comment>
<comment type="catalytic activity">
    <reaction evidence="8">
        <text>L-threonyl-[protein] + ATP = O-phospho-L-threonyl-[protein] + ADP + H(+)</text>
        <dbReference type="Rhea" id="RHEA:46608"/>
        <dbReference type="Rhea" id="RHEA-COMP:11060"/>
        <dbReference type="Rhea" id="RHEA-COMP:11605"/>
        <dbReference type="ChEBI" id="CHEBI:15378"/>
        <dbReference type="ChEBI" id="CHEBI:30013"/>
        <dbReference type="ChEBI" id="CHEBI:30616"/>
        <dbReference type="ChEBI" id="CHEBI:61977"/>
        <dbReference type="ChEBI" id="CHEBI:456216"/>
        <dbReference type="EC" id="2.7.11.1"/>
    </reaction>
</comment>
<dbReference type="Gene3D" id="1.10.510.10">
    <property type="entry name" value="Transferase(Phosphotransferase) domain 1"/>
    <property type="match status" value="2"/>
</dbReference>
<feature type="region of interest" description="Disordered" evidence="10">
    <location>
        <begin position="69"/>
        <end position="88"/>
    </location>
</feature>
<dbReference type="InterPro" id="IPR000719">
    <property type="entry name" value="Prot_kinase_dom"/>
</dbReference>
<feature type="compositionally biased region" description="Polar residues" evidence="10">
    <location>
        <begin position="115"/>
        <end position="126"/>
    </location>
</feature>
<dbReference type="PROSITE" id="PS51285">
    <property type="entry name" value="AGC_KINASE_CTER"/>
    <property type="match status" value="1"/>
</dbReference>
<dbReference type="PROSITE" id="PS00108">
    <property type="entry name" value="PROTEIN_KINASE_ST"/>
    <property type="match status" value="1"/>
</dbReference>
<evidence type="ECO:0000256" key="2">
    <source>
        <dbReference type="ARBA" id="ARBA00022527"/>
    </source>
</evidence>
<evidence type="ECO:0000256" key="5">
    <source>
        <dbReference type="ARBA" id="ARBA00022741"/>
    </source>
</evidence>
<dbReference type="EC" id="2.7.11.1" evidence="1"/>
<feature type="compositionally biased region" description="Low complexity" evidence="10">
    <location>
        <begin position="294"/>
        <end position="305"/>
    </location>
</feature>
<sequence>MSARVSATCNDSSIHSTDAVTDETSPRPRTQPKSPNKNSVLRTSSAALSMPQMQSPSFVNAIVEQAYERESFRNPSGDSPREEATEKMSYLRLANNNSLEALCQMEASLIRRSRSGSASSTCTTIVKRTYTDRETSDESEMGRERRGTESREDDYSSDYSAENPSPNMGRKFTPVSSFDDLGEIDIRSSIESATTPRLSRQKKNLMSRTRDSLNKLKDTVRSHVNRSDSKRSIHRTDSKRSVQRTDSASSTPKVNALRVTRSEGSPRKVISPIAPTTLSSPNRQASPVLHGSSDDSFSSFHSSTSKKNTELRLSNKDRVYVEESDDHLASTETEAKVLATRHFFWEYYWNLFLYLESREERHTRVKKSNDRDKTKETQFLREESDRLRKRRSRMSSMNFQILARIGRGGFGDVFLAQHKKNGEVNAMKRIKRSFIDSNNKTLSIQTERQVLSDNSKEVSWLVKLQYSFQDHKYLYLVMDYMPGGDLRGLITSTGRFSETEARCYFAQFLLATFELHSLGFIHRDLKPENFLISKSGHLRLADFGLSKKGLEESASKLTDSYRNFSSEGRRSVRLNLGGNQNGGEGHMTFSSFQQGRRKLGSRKMSVVGSPHYMAVEVLQGKGYDFTIDMWSIGVIFFELIVGVAPFDGDRPEEIFDCIINYKEQLADVFSQLSEQDFSPEARELVQLLICEPETRIGRRGLNDFKNLAFFRGFDWDRAHTDPPPFVPNLSSDIDHSHFENTKEFTSANQWMMASTCFKDAPKEDNISLKPVPNFSFNNIDVSSITTDI</sequence>
<dbReference type="InterPro" id="IPR000961">
    <property type="entry name" value="AGC-kinase_C"/>
</dbReference>
<evidence type="ECO:0000256" key="1">
    <source>
        <dbReference type="ARBA" id="ARBA00012513"/>
    </source>
</evidence>
<dbReference type="Gene3D" id="3.30.200.20">
    <property type="entry name" value="Phosphorylase Kinase, domain 1"/>
    <property type="match status" value="2"/>
</dbReference>
<dbReference type="Proteomes" id="UP000241769">
    <property type="component" value="Unassembled WGS sequence"/>
</dbReference>
<evidence type="ECO:0000259" key="11">
    <source>
        <dbReference type="PROSITE" id="PS50011"/>
    </source>
</evidence>
<dbReference type="SUPFAM" id="SSF56112">
    <property type="entry name" value="Protein kinase-like (PK-like)"/>
    <property type="match status" value="1"/>
</dbReference>
<keyword evidence="3" id="KW-0597">Phosphoprotein</keyword>